<dbReference type="InterPro" id="IPR016156">
    <property type="entry name" value="FAD/NAD-linked_Rdtase_dimer_sf"/>
</dbReference>
<feature type="binding site" evidence="9">
    <location>
        <position position="124"/>
    </location>
    <ligand>
        <name>FAD</name>
        <dbReference type="ChEBI" id="CHEBI:57692"/>
    </ligand>
</feature>
<comment type="similarity">
    <text evidence="1 11">Belongs to the class-I pyridine nucleotide-disulfide oxidoreductase family.</text>
</comment>
<dbReference type="PROSITE" id="PS00076">
    <property type="entry name" value="PYRIDINE_REDOX_1"/>
    <property type="match status" value="1"/>
</dbReference>
<feature type="binding site" evidence="9">
    <location>
        <position position="280"/>
    </location>
    <ligand>
        <name>NAD(+)</name>
        <dbReference type="ChEBI" id="CHEBI:57540"/>
    </ligand>
</feature>
<evidence type="ECO:0000256" key="1">
    <source>
        <dbReference type="ARBA" id="ARBA00007532"/>
    </source>
</evidence>
<dbReference type="GO" id="GO:0050660">
    <property type="term" value="F:flavin adenine dinucleotide binding"/>
    <property type="evidence" value="ECO:0007669"/>
    <property type="project" value="TreeGrafter"/>
</dbReference>
<keyword evidence="5 9" id="KW-0520">NAD</keyword>
<evidence type="ECO:0000259" key="13">
    <source>
        <dbReference type="Pfam" id="PF02852"/>
    </source>
</evidence>
<evidence type="ECO:0000256" key="7">
    <source>
        <dbReference type="ARBA" id="ARBA00023284"/>
    </source>
</evidence>
<protein>
    <submittedName>
        <fullName evidence="15">NAD(P)/FAD-dependent oxidoreductase</fullName>
    </submittedName>
</protein>
<keyword evidence="7 11" id="KW-0676">Redox-active center</keyword>
<evidence type="ECO:0000256" key="4">
    <source>
        <dbReference type="ARBA" id="ARBA00023002"/>
    </source>
</evidence>
<feature type="binding site" evidence="9">
    <location>
        <position position="350"/>
    </location>
    <ligand>
        <name>NAD(+)</name>
        <dbReference type="ChEBI" id="CHEBI:57540"/>
    </ligand>
</feature>
<keyword evidence="9" id="KW-0547">Nucleotide-binding</keyword>
<feature type="compositionally biased region" description="Polar residues" evidence="12">
    <location>
        <begin position="1"/>
        <end position="10"/>
    </location>
</feature>
<comment type="cofactor">
    <cofactor evidence="9">
        <name>FAD</name>
        <dbReference type="ChEBI" id="CHEBI:57692"/>
    </cofactor>
    <text evidence="9">Binds 1 FAD per subunit.</text>
</comment>
<dbReference type="Gene3D" id="3.50.50.60">
    <property type="entry name" value="FAD/NAD(P)-binding domain"/>
    <property type="match status" value="2"/>
</dbReference>
<dbReference type="GO" id="GO:0004148">
    <property type="term" value="F:dihydrolipoyl dehydrogenase (NADH) activity"/>
    <property type="evidence" value="ECO:0007669"/>
    <property type="project" value="TreeGrafter"/>
</dbReference>
<feature type="active site" description="Proton acceptor" evidence="8">
    <location>
        <position position="523"/>
    </location>
</feature>
<dbReference type="PANTHER" id="PTHR22912">
    <property type="entry name" value="DISULFIDE OXIDOREDUCTASE"/>
    <property type="match status" value="1"/>
</dbReference>
<dbReference type="InterPro" id="IPR050151">
    <property type="entry name" value="Class-I_Pyr_Nuc-Dis_Oxidored"/>
</dbReference>
<evidence type="ECO:0000256" key="8">
    <source>
        <dbReference type="PIRSR" id="PIRSR000350-2"/>
    </source>
</evidence>
<keyword evidence="4 11" id="KW-0560">Oxidoreductase</keyword>
<evidence type="ECO:0000259" key="14">
    <source>
        <dbReference type="Pfam" id="PF07992"/>
    </source>
</evidence>
<evidence type="ECO:0000256" key="12">
    <source>
        <dbReference type="SAM" id="MobiDB-lite"/>
    </source>
</evidence>
<dbReference type="OrthoDB" id="9800167at2"/>
<gene>
    <name evidence="15" type="ORF">FPZ47_20640</name>
</gene>
<feature type="binding site" evidence="9">
    <location>
        <begin position="220"/>
        <end position="222"/>
    </location>
    <ligand>
        <name>FAD</name>
        <dbReference type="ChEBI" id="CHEBI:57692"/>
    </ligand>
</feature>
<evidence type="ECO:0000256" key="6">
    <source>
        <dbReference type="ARBA" id="ARBA00023157"/>
    </source>
</evidence>
<feature type="binding site" evidence="9">
    <location>
        <begin position="396"/>
        <end position="399"/>
    </location>
    <ligand>
        <name>FAD</name>
        <dbReference type="ChEBI" id="CHEBI:57692"/>
    </ligand>
</feature>
<dbReference type="InterPro" id="IPR036188">
    <property type="entry name" value="FAD/NAD-bd_sf"/>
</dbReference>
<keyword evidence="16" id="KW-1185">Reference proteome</keyword>
<dbReference type="EMBL" id="VMQU01000107">
    <property type="protein sequence ID" value="TVS85014.1"/>
    <property type="molecule type" value="Genomic_DNA"/>
</dbReference>
<feature type="binding site" evidence="9">
    <location>
        <begin position="257"/>
        <end position="264"/>
    </location>
    <ligand>
        <name>NAD(+)</name>
        <dbReference type="ChEBI" id="CHEBI:57540"/>
    </ligand>
</feature>
<dbReference type="SUPFAM" id="SSF55424">
    <property type="entry name" value="FAD/NAD-linked reductases, dimerisation (C-terminal) domain"/>
    <property type="match status" value="1"/>
</dbReference>
<keyword evidence="3 9" id="KW-0274">FAD</keyword>
<dbReference type="GO" id="GO:0006103">
    <property type="term" value="P:2-oxoglutarate metabolic process"/>
    <property type="evidence" value="ECO:0007669"/>
    <property type="project" value="TreeGrafter"/>
</dbReference>
<feature type="binding site" evidence="9">
    <location>
        <position position="390"/>
    </location>
    <ligand>
        <name>FAD</name>
        <dbReference type="ChEBI" id="CHEBI:57692"/>
    </ligand>
</feature>
<keyword evidence="2 11" id="KW-0285">Flavoprotein</keyword>
<dbReference type="Pfam" id="PF07992">
    <property type="entry name" value="Pyr_redox_2"/>
    <property type="match status" value="1"/>
</dbReference>
<sequence>MEITTSTEASGSGMHVRGNRNCHRFVQQTRRRGADLVGGPHETTTRPRVAGQHHETEGKTMTSEGKTAAGTGDEEVFDVLVIGGGPGGTPAAMALAQAGRRVVLVEDGPGLGGTCLFEGCIPSKIFRESAFRRAEMERAGAFGLDLPQGWTAPVNWSTVQARRHHILAGRSAGALANARQLPGLEVVFGRARLTGPRAAMIERQGEAPRAVRFGNAILATGSSPSRLPIPGADLPGVIDSEGLIGIGFVPETMVLIGGGPVGVEMAQIFAMLGTRVTVLEAASRILGPVDATLAELLAGRLTGAGIGVETGVRVERIEAAESDGHCVHYSRDGNGKAPSVSAQVVAIVAGRHPNVVGLGLEATGVEHGPHGIAVNDQLETTEPGIFATGDVVGNPMFAHWATAQALAVARYILGMPVDFPRPEHNSAVIFSSPEIGMVGLTEEAARAAGMDIDVAEYDYRIDARAQIAGEVLGRLRIVYRRDGRRIVGIHALVEGAADLMGEAALAVRNGLTLEQMAASIHPHPTLTEAFGLATRTALEGLLAPVVSTAIRMESK</sequence>
<dbReference type="PRINTS" id="PR00368">
    <property type="entry name" value="FADPNR"/>
</dbReference>
<feature type="disulfide bond" description="Redox-active" evidence="10">
    <location>
        <begin position="115"/>
        <end position="120"/>
    </location>
</feature>
<evidence type="ECO:0000313" key="16">
    <source>
        <dbReference type="Proteomes" id="UP000320513"/>
    </source>
</evidence>
<dbReference type="PIRSF" id="PIRSF000350">
    <property type="entry name" value="Mercury_reductase_MerA"/>
    <property type="match status" value="1"/>
</dbReference>
<dbReference type="InterPro" id="IPR012999">
    <property type="entry name" value="Pyr_OxRdtase_I_AS"/>
</dbReference>
<keyword evidence="6" id="KW-1015">Disulfide bond</keyword>
<dbReference type="Proteomes" id="UP000320513">
    <property type="component" value="Unassembled WGS sequence"/>
</dbReference>
<accession>A0A557XH66</accession>
<name>A0A557XH66_9MYCO</name>
<proteinExistence type="inferred from homology"/>
<evidence type="ECO:0000256" key="5">
    <source>
        <dbReference type="ARBA" id="ARBA00023027"/>
    </source>
</evidence>
<dbReference type="PRINTS" id="PR00411">
    <property type="entry name" value="PNDRDTASEI"/>
</dbReference>
<dbReference type="PANTHER" id="PTHR22912:SF151">
    <property type="entry name" value="DIHYDROLIPOYL DEHYDROGENASE, MITOCHONDRIAL"/>
    <property type="match status" value="1"/>
</dbReference>
<feature type="region of interest" description="Disordered" evidence="12">
    <location>
        <begin position="1"/>
        <end position="69"/>
    </location>
</feature>
<dbReference type="AlphaFoldDB" id="A0A557XH66"/>
<evidence type="ECO:0000313" key="15">
    <source>
        <dbReference type="EMBL" id="TVS85014.1"/>
    </source>
</evidence>
<dbReference type="SUPFAM" id="SSF51905">
    <property type="entry name" value="FAD/NAD(P)-binding domain"/>
    <property type="match status" value="1"/>
</dbReference>
<reference evidence="15 16" key="1">
    <citation type="submission" date="2019-07" db="EMBL/GenBank/DDBJ databases">
        <title>New Mycobacterium species.</title>
        <authorList>
            <person name="Tortoli E."/>
            <person name="Ghielmetti G."/>
            <person name="Friedel U."/>
            <person name="Trovato A."/>
        </authorList>
    </citation>
    <scope>NUCLEOTIDE SEQUENCE [LARGE SCALE GENOMIC DNA]</scope>
    <source>
        <strain evidence="15 16">16-83</strain>
    </source>
</reference>
<evidence type="ECO:0000256" key="9">
    <source>
        <dbReference type="PIRSR" id="PIRSR000350-3"/>
    </source>
</evidence>
<dbReference type="InterPro" id="IPR023753">
    <property type="entry name" value="FAD/NAD-binding_dom"/>
</dbReference>
<dbReference type="InterPro" id="IPR004099">
    <property type="entry name" value="Pyr_nucl-diS_OxRdtase_dimer"/>
</dbReference>
<feature type="domain" description="FAD/NAD(P)-binding" evidence="14">
    <location>
        <begin position="77"/>
        <end position="405"/>
    </location>
</feature>
<dbReference type="FunFam" id="3.30.390.30:FF:000001">
    <property type="entry name" value="Dihydrolipoyl dehydrogenase"/>
    <property type="match status" value="1"/>
</dbReference>
<comment type="caution">
    <text evidence="15">The sequence shown here is derived from an EMBL/GenBank/DDBJ whole genome shotgun (WGS) entry which is preliminary data.</text>
</comment>
<evidence type="ECO:0000256" key="2">
    <source>
        <dbReference type="ARBA" id="ARBA00022630"/>
    </source>
</evidence>
<evidence type="ECO:0000256" key="10">
    <source>
        <dbReference type="PIRSR" id="PIRSR000350-4"/>
    </source>
</evidence>
<dbReference type="Pfam" id="PF02852">
    <property type="entry name" value="Pyr_redox_dim"/>
    <property type="match status" value="1"/>
</dbReference>
<feature type="domain" description="Pyridine nucleotide-disulphide oxidoreductase dimerisation" evidence="13">
    <location>
        <begin position="427"/>
        <end position="532"/>
    </location>
</feature>
<evidence type="ECO:0000256" key="11">
    <source>
        <dbReference type="RuleBase" id="RU003691"/>
    </source>
</evidence>
<dbReference type="Gene3D" id="3.30.390.30">
    <property type="match status" value="1"/>
</dbReference>
<organism evidence="15 16">
    <name type="scientific">Mycobacterium helveticum</name>
    <dbReference type="NCBI Taxonomy" id="2592811"/>
    <lineage>
        <taxon>Bacteria</taxon>
        <taxon>Bacillati</taxon>
        <taxon>Actinomycetota</taxon>
        <taxon>Actinomycetes</taxon>
        <taxon>Mycobacteriales</taxon>
        <taxon>Mycobacteriaceae</taxon>
        <taxon>Mycobacterium</taxon>
    </lineage>
</organism>
<dbReference type="InterPro" id="IPR001100">
    <property type="entry name" value="Pyr_nuc-diS_OxRdtase"/>
</dbReference>
<evidence type="ECO:0000256" key="3">
    <source>
        <dbReference type="ARBA" id="ARBA00022827"/>
    </source>
</evidence>